<gene>
    <name evidence="12" type="ORF">TRIADDRAFT_2641</name>
</gene>
<feature type="transmembrane region" description="Helical" evidence="10">
    <location>
        <begin position="41"/>
        <end position="64"/>
    </location>
</feature>
<feature type="transmembrane region" description="Helical" evidence="10">
    <location>
        <begin position="225"/>
        <end position="247"/>
    </location>
</feature>
<protein>
    <recommendedName>
        <fullName evidence="9">Sodium/hydrogen exchanger</fullName>
    </recommendedName>
</protein>
<dbReference type="RefSeq" id="XP_002115557.1">
    <property type="nucleotide sequence ID" value="XM_002115521.1"/>
</dbReference>
<feature type="non-terminal residue" evidence="12">
    <location>
        <position position="1"/>
    </location>
</feature>
<dbReference type="OMA" id="RHTMSEH"/>
<keyword evidence="9" id="KW-0050">Antiport</keyword>
<dbReference type="NCBIfam" id="TIGR00840">
    <property type="entry name" value="b_cpa1"/>
    <property type="match status" value="1"/>
</dbReference>
<evidence type="ECO:0000313" key="12">
    <source>
        <dbReference type="EMBL" id="EDV21920.1"/>
    </source>
</evidence>
<dbReference type="CTD" id="6756895"/>
<dbReference type="GeneID" id="6756895"/>
<evidence type="ECO:0000256" key="9">
    <source>
        <dbReference type="RuleBase" id="RU003722"/>
    </source>
</evidence>
<keyword evidence="5" id="KW-0915">Sodium</keyword>
<feature type="transmembrane region" description="Helical" evidence="10">
    <location>
        <begin position="136"/>
        <end position="165"/>
    </location>
</feature>
<dbReference type="InterPro" id="IPR018422">
    <property type="entry name" value="Cation/H_exchanger_CPA1"/>
</dbReference>
<keyword evidence="4 10" id="KW-1133">Transmembrane helix</keyword>
<dbReference type="InParanoid" id="B3S5I5"/>
<feature type="domain" description="Cation/H+ exchanger transmembrane" evidence="11">
    <location>
        <begin position="6"/>
        <end position="350"/>
    </location>
</feature>
<keyword evidence="3 9" id="KW-0812">Transmembrane</keyword>
<dbReference type="HOGENOM" id="CLU_005912_4_2_1"/>
<evidence type="ECO:0000256" key="7">
    <source>
        <dbReference type="ARBA" id="ARBA00023136"/>
    </source>
</evidence>
<dbReference type="OrthoDB" id="196264at2759"/>
<comment type="similarity">
    <text evidence="9">Belongs to the monovalent cation:proton antiporter 1 (CPA1) transporter (TC 2.A.36) family.</text>
</comment>
<dbReference type="Pfam" id="PF00999">
    <property type="entry name" value="Na_H_Exchanger"/>
    <property type="match status" value="1"/>
</dbReference>
<keyword evidence="7 10" id="KW-0472">Membrane</keyword>
<evidence type="ECO:0000256" key="6">
    <source>
        <dbReference type="ARBA" id="ARBA00023065"/>
    </source>
</evidence>
<dbReference type="STRING" id="10228.B3S5I5"/>
<dbReference type="KEGG" id="tad:TRIADDRAFT_2641"/>
<dbReference type="PANTHER" id="PTHR10110">
    <property type="entry name" value="SODIUM/HYDROGEN EXCHANGER"/>
    <property type="match status" value="1"/>
</dbReference>
<accession>B3S5I5</accession>
<feature type="transmembrane region" description="Helical" evidence="10">
    <location>
        <begin position="101"/>
        <end position="124"/>
    </location>
</feature>
<dbReference type="PhylomeDB" id="B3S5I5"/>
<dbReference type="InterPro" id="IPR006153">
    <property type="entry name" value="Cation/H_exchanger_TM"/>
</dbReference>
<dbReference type="EMBL" id="DS985251">
    <property type="protein sequence ID" value="EDV21920.1"/>
    <property type="molecule type" value="Genomic_DNA"/>
</dbReference>
<feature type="transmembrane region" description="Helical" evidence="10">
    <location>
        <begin position="259"/>
        <end position="283"/>
    </location>
</feature>
<dbReference type="eggNOG" id="KOG1966">
    <property type="taxonomic scope" value="Eukaryota"/>
</dbReference>
<keyword evidence="2 9" id="KW-0813">Transport</keyword>
<dbReference type="GO" id="GO:0015385">
    <property type="term" value="F:sodium:proton antiporter activity"/>
    <property type="evidence" value="ECO:0000318"/>
    <property type="project" value="GO_Central"/>
</dbReference>
<evidence type="ECO:0000256" key="3">
    <source>
        <dbReference type="ARBA" id="ARBA00022692"/>
    </source>
</evidence>
<evidence type="ECO:0000256" key="5">
    <source>
        <dbReference type="ARBA" id="ARBA00023053"/>
    </source>
</evidence>
<feature type="transmembrane region" description="Helical" evidence="10">
    <location>
        <begin position="327"/>
        <end position="349"/>
    </location>
</feature>
<evidence type="ECO:0000259" key="11">
    <source>
        <dbReference type="Pfam" id="PF00999"/>
    </source>
</evidence>
<sequence>FNVQYSLETTIFFQFLLPPIMLESGYFLYNKVFFSNLGTILLFAFIVSYCSLFGCVVGGLTGIAPSNMTYLHSLVFGSLISAVDPVAVIAVFDDVHVNEQLYFLVFGESLLNDAVTVVLYKLMYALSLLPTIEGGMVALGIFSMFVVSIGGIVIGLLYGMLAAFFTKYTRHVEILEPMLILVIAYMSYLTAEMLEWSGIMSIATCGLALKHYAESNITNGSLITLKYFLKSLSSSAESIIFLFLGLSLFKVKHHWDIGFILWTLLFCLVFRILGVVIFTFLVNKYRHHKIDIVDQFIMSYGGLRGAVAFSLAVLLNHEKVPAKDLMTTTALVVILFTVFIQGSTIKPLVNLLHVK</sequence>
<feature type="transmembrane region" description="Helical" evidence="10">
    <location>
        <begin position="295"/>
        <end position="315"/>
    </location>
</feature>
<dbReference type="GO" id="GO:0015386">
    <property type="term" value="F:potassium:proton antiporter activity"/>
    <property type="evidence" value="ECO:0000318"/>
    <property type="project" value="GO_Central"/>
</dbReference>
<organism evidence="12 13">
    <name type="scientific">Trichoplax adhaerens</name>
    <name type="common">Trichoplax reptans</name>
    <dbReference type="NCBI Taxonomy" id="10228"/>
    <lineage>
        <taxon>Eukaryota</taxon>
        <taxon>Metazoa</taxon>
        <taxon>Placozoa</taxon>
        <taxon>Uniplacotomia</taxon>
        <taxon>Trichoplacea</taxon>
        <taxon>Trichoplacidae</taxon>
        <taxon>Trichoplax</taxon>
    </lineage>
</organism>
<reference evidence="12 13" key="1">
    <citation type="journal article" date="2008" name="Nature">
        <title>The Trichoplax genome and the nature of placozoans.</title>
        <authorList>
            <person name="Srivastava M."/>
            <person name="Begovic E."/>
            <person name="Chapman J."/>
            <person name="Putnam N.H."/>
            <person name="Hellsten U."/>
            <person name="Kawashima T."/>
            <person name="Kuo A."/>
            <person name="Mitros T."/>
            <person name="Salamov A."/>
            <person name="Carpenter M.L."/>
            <person name="Signorovitch A.Y."/>
            <person name="Moreno M.A."/>
            <person name="Kamm K."/>
            <person name="Grimwood J."/>
            <person name="Schmutz J."/>
            <person name="Shapiro H."/>
            <person name="Grigoriev I.V."/>
            <person name="Buss L.W."/>
            <person name="Schierwater B."/>
            <person name="Dellaporta S.L."/>
            <person name="Rokhsar D.S."/>
        </authorList>
    </citation>
    <scope>NUCLEOTIDE SEQUENCE [LARGE SCALE GENOMIC DNA]</scope>
    <source>
        <strain evidence="12 13">Grell-BS-1999</strain>
    </source>
</reference>
<dbReference type="GO" id="GO:0005886">
    <property type="term" value="C:plasma membrane"/>
    <property type="evidence" value="ECO:0000318"/>
    <property type="project" value="GO_Central"/>
</dbReference>
<feature type="transmembrane region" description="Helical" evidence="10">
    <location>
        <begin position="70"/>
        <end position="92"/>
    </location>
</feature>
<dbReference type="Proteomes" id="UP000009022">
    <property type="component" value="Unassembled WGS sequence"/>
</dbReference>
<dbReference type="GO" id="GO:0098719">
    <property type="term" value="P:sodium ion import across plasma membrane"/>
    <property type="evidence" value="ECO:0000318"/>
    <property type="project" value="GO_Central"/>
</dbReference>
<proteinExistence type="inferred from homology"/>
<evidence type="ECO:0000256" key="4">
    <source>
        <dbReference type="ARBA" id="ARBA00022989"/>
    </source>
</evidence>
<feature type="non-terminal residue" evidence="12">
    <location>
        <position position="355"/>
    </location>
</feature>
<dbReference type="Gene3D" id="6.10.140.1330">
    <property type="match status" value="1"/>
</dbReference>
<name>B3S5I5_TRIAD</name>
<dbReference type="PANTHER" id="PTHR10110:SF126">
    <property type="entry name" value="NA(+)_H(+) EXCHANGER PROTEIN 7"/>
    <property type="match status" value="1"/>
</dbReference>
<evidence type="ECO:0000256" key="1">
    <source>
        <dbReference type="ARBA" id="ARBA00004141"/>
    </source>
</evidence>
<dbReference type="GO" id="GO:0051453">
    <property type="term" value="P:regulation of intracellular pH"/>
    <property type="evidence" value="ECO:0000318"/>
    <property type="project" value="GO_Central"/>
</dbReference>
<comment type="subcellular location">
    <subcellularLocation>
        <location evidence="1">Membrane</location>
        <topology evidence="1">Multi-pass membrane protein</topology>
    </subcellularLocation>
</comment>
<keyword evidence="8 9" id="KW-0739">Sodium transport</keyword>
<dbReference type="GO" id="GO:0071805">
    <property type="term" value="P:potassium ion transmembrane transport"/>
    <property type="evidence" value="ECO:0000318"/>
    <property type="project" value="GO_Central"/>
</dbReference>
<dbReference type="AlphaFoldDB" id="B3S5I5"/>
<keyword evidence="13" id="KW-1185">Reference proteome</keyword>
<dbReference type="InterPro" id="IPR004709">
    <property type="entry name" value="NaH_exchanger"/>
</dbReference>
<evidence type="ECO:0000313" key="13">
    <source>
        <dbReference type="Proteomes" id="UP000009022"/>
    </source>
</evidence>
<evidence type="ECO:0000256" key="10">
    <source>
        <dbReference type="SAM" id="Phobius"/>
    </source>
</evidence>
<evidence type="ECO:0000256" key="8">
    <source>
        <dbReference type="ARBA" id="ARBA00023201"/>
    </source>
</evidence>
<dbReference type="PRINTS" id="PR01084">
    <property type="entry name" value="NAHEXCHNGR"/>
</dbReference>
<evidence type="ECO:0000256" key="2">
    <source>
        <dbReference type="ARBA" id="ARBA00022448"/>
    </source>
</evidence>
<feature type="transmembrane region" description="Helical" evidence="10">
    <location>
        <begin position="12"/>
        <end position="29"/>
    </location>
</feature>
<keyword evidence="6 9" id="KW-0406">Ion transport</keyword>